<gene>
    <name evidence="4" type="ORF">APAL1065_LOCUS2979</name>
</gene>
<evidence type="ECO:0000256" key="2">
    <source>
        <dbReference type="SAM" id="SignalP"/>
    </source>
</evidence>
<reference evidence="4" key="1">
    <citation type="submission" date="2021-01" db="EMBL/GenBank/DDBJ databases">
        <authorList>
            <person name="Corre E."/>
            <person name="Pelletier E."/>
            <person name="Niang G."/>
            <person name="Scheremetjew M."/>
            <person name="Finn R."/>
            <person name="Kale V."/>
            <person name="Holt S."/>
            <person name="Cochrane G."/>
            <person name="Meng A."/>
            <person name="Brown T."/>
            <person name="Cohen L."/>
        </authorList>
    </citation>
    <scope>NUCLEOTIDE SEQUENCE</scope>
    <source>
        <strain evidence="4">CCMP125</strain>
    </source>
</reference>
<feature type="compositionally biased region" description="Low complexity" evidence="1">
    <location>
        <begin position="293"/>
        <end position="310"/>
    </location>
</feature>
<name>A0A7S2Y3Q1_9STRA</name>
<proteinExistence type="predicted"/>
<evidence type="ECO:0000259" key="3">
    <source>
        <dbReference type="Pfam" id="PF03407"/>
    </source>
</evidence>
<organism evidence="4">
    <name type="scientific">Entomoneis paludosa</name>
    <dbReference type="NCBI Taxonomy" id="265537"/>
    <lineage>
        <taxon>Eukaryota</taxon>
        <taxon>Sar</taxon>
        <taxon>Stramenopiles</taxon>
        <taxon>Ochrophyta</taxon>
        <taxon>Bacillariophyta</taxon>
        <taxon>Bacillariophyceae</taxon>
        <taxon>Bacillariophycidae</taxon>
        <taxon>Entomoneidaceae</taxon>
        <taxon>Entomoneis</taxon>
    </lineage>
</organism>
<feature type="signal peptide" evidence="2">
    <location>
        <begin position="1"/>
        <end position="23"/>
    </location>
</feature>
<evidence type="ECO:0000256" key="1">
    <source>
        <dbReference type="SAM" id="MobiDB-lite"/>
    </source>
</evidence>
<dbReference type="EMBL" id="HBHT01004446">
    <property type="protein sequence ID" value="CAD9945789.1"/>
    <property type="molecule type" value="Transcribed_RNA"/>
</dbReference>
<feature type="domain" description="Nucleotide-diphospho-sugar transferase" evidence="3">
    <location>
        <begin position="111"/>
        <end position="268"/>
    </location>
</feature>
<feature type="chain" id="PRO_5031176104" description="Nucleotide-diphospho-sugar transferase domain-containing protein" evidence="2">
    <location>
        <begin position="24"/>
        <end position="414"/>
    </location>
</feature>
<accession>A0A7S2Y3Q1</accession>
<protein>
    <recommendedName>
        <fullName evidence="3">Nucleotide-diphospho-sugar transferase domain-containing protein</fullName>
    </recommendedName>
</protein>
<dbReference type="AlphaFoldDB" id="A0A7S2Y3Q1"/>
<dbReference type="Pfam" id="PF03407">
    <property type="entry name" value="Nucleotid_trans"/>
    <property type="match status" value="1"/>
</dbReference>
<keyword evidence="2" id="KW-0732">Signal</keyword>
<evidence type="ECO:0000313" key="4">
    <source>
        <dbReference type="EMBL" id="CAD9945789.1"/>
    </source>
</evidence>
<dbReference type="InterPro" id="IPR005069">
    <property type="entry name" value="Nucl-diP-sugar_transferase"/>
</dbReference>
<sequence>MLCNRRQSTIGVLLLGLMVLLVAIPSIRETTELSFDLAASRNVWGISVGPATTPNSSQGHPVSNPNNTSALMHLDNTENYKILGFTDEFYLPHAIRWFQEMTQNPLSYPTRNVVVAAMNPSTLHQLRAQNITAQPCGFQEEDGSADSTGPRVKSMTRRRRLFAARWHCVLEELKKGVNIVLTDVDNHFTRHVPIVQSFSHWNVMHAYSNGYPLNVQAAIGFTICGGMSWLQAHPATIQYVQMIVNRCGSGCDDQVVMNSMMADPSILQIEWTVDPVALVEHDPNRILSHHGPSFVNSTNTSNKNTASTTSNWKEPYAAQYGQSKVTGHSVYIWNREFAYRGPLEATPCPRPSENWVAMPSNQKGQKMARLWPVHCPPTPATEGANASAIHQTPAVSSFPPLSQLLSGQEKATPT</sequence>
<feature type="region of interest" description="Disordered" evidence="1">
    <location>
        <begin position="289"/>
        <end position="310"/>
    </location>
</feature>